<dbReference type="PANTHER" id="PTHR32246:SF69">
    <property type="entry name" value="CALCIUM-DEPENDENT LIPID-BINDING (CALB DOMAIN) FAMILY PROTEIN"/>
    <property type="match status" value="1"/>
</dbReference>
<dbReference type="AlphaFoldDB" id="A0AAV1CLS6"/>
<keyword evidence="3" id="KW-1185">Reference proteome</keyword>
<evidence type="ECO:0000313" key="2">
    <source>
        <dbReference type="EMBL" id="CAI9095619.1"/>
    </source>
</evidence>
<dbReference type="InterPro" id="IPR035892">
    <property type="entry name" value="C2_domain_sf"/>
</dbReference>
<dbReference type="Pfam" id="PF00168">
    <property type="entry name" value="C2"/>
    <property type="match status" value="1"/>
</dbReference>
<organism evidence="2 3">
    <name type="scientific">Oldenlandia corymbosa var. corymbosa</name>
    <dbReference type="NCBI Taxonomy" id="529605"/>
    <lineage>
        <taxon>Eukaryota</taxon>
        <taxon>Viridiplantae</taxon>
        <taxon>Streptophyta</taxon>
        <taxon>Embryophyta</taxon>
        <taxon>Tracheophyta</taxon>
        <taxon>Spermatophyta</taxon>
        <taxon>Magnoliopsida</taxon>
        <taxon>eudicotyledons</taxon>
        <taxon>Gunneridae</taxon>
        <taxon>Pentapetalae</taxon>
        <taxon>asterids</taxon>
        <taxon>lamiids</taxon>
        <taxon>Gentianales</taxon>
        <taxon>Rubiaceae</taxon>
        <taxon>Rubioideae</taxon>
        <taxon>Spermacoceae</taxon>
        <taxon>Hedyotis-Oldenlandia complex</taxon>
        <taxon>Oldenlandia</taxon>
    </lineage>
</organism>
<dbReference type="EMBL" id="OX459119">
    <property type="protein sequence ID" value="CAI9095619.1"/>
    <property type="molecule type" value="Genomic_DNA"/>
</dbReference>
<dbReference type="SMART" id="SM00239">
    <property type="entry name" value="C2"/>
    <property type="match status" value="1"/>
</dbReference>
<evidence type="ECO:0000259" key="1">
    <source>
        <dbReference type="PROSITE" id="PS50004"/>
    </source>
</evidence>
<name>A0AAV1CLS6_OLDCO</name>
<feature type="domain" description="C2" evidence="1">
    <location>
        <begin position="1"/>
        <end position="121"/>
    </location>
</feature>
<sequence>MEEKKDCHHILEINLVSAQDLKKANKEQTQQTYAVVWVDDSSRKLRTRTDCFGGENPTWNDKFLFRVSSEFIYSATAGFNVEIYNVGRLHFTKDSLVRTARCLLSSCLGNLITTVHVHRPSGRFQGFLDVGAGLCDKENVGANLVILLKESSVVNFHELSQPKSQFKVEEEGSTKSSSSLLKKLRLVRSSPSLSTMSEPLTRSEVTATMKTVKSDSSLKSLASLLSLSTLSDDD</sequence>
<proteinExistence type="predicted"/>
<gene>
    <name evidence="2" type="ORF">OLC1_LOCUS6549</name>
</gene>
<protein>
    <submittedName>
        <fullName evidence="2">OLC1v1031608C1</fullName>
    </submittedName>
</protein>
<dbReference type="Proteomes" id="UP001161247">
    <property type="component" value="Chromosome 2"/>
</dbReference>
<dbReference type="Gene3D" id="2.60.40.150">
    <property type="entry name" value="C2 domain"/>
    <property type="match status" value="1"/>
</dbReference>
<dbReference type="SUPFAM" id="SSF49562">
    <property type="entry name" value="C2 domain (Calcium/lipid-binding domain, CaLB)"/>
    <property type="match status" value="1"/>
</dbReference>
<accession>A0AAV1CLS6</accession>
<dbReference type="PANTHER" id="PTHR32246">
    <property type="entry name" value="INGRESSION PROTEIN FIC1"/>
    <property type="match status" value="1"/>
</dbReference>
<evidence type="ECO:0000313" key="3">
    <source>
        <dbReference type="Proteomes" id="UP001161247"/>
    </source>
</evidence>
<dbReference type="InterPro" id="IPR000008">
    <property type="entry name" value="C2_dom"/>
</dbReference>
<dbReference type="PROSITE" id="PS50004">
    <property type="entry name" value="C2"/>
    <property type="match status" value="1"/>
</dbReference>
<reference evidence="2" key="1">
    <citation type="submission" date="2023-03" db="EMBL/GenBank/DDBJ databases">
        <authorList>
            <person name="Julca I."/>
        </authorList>
    </citation>
    <scope>NUCLEOTIDE SEQUENCE</scope>
</reference>